<feature type="non-terminal residue" evidence="2">
    <location>
        <position position="1"/>
    </location>
</feature>
<dbReference type="Proteomes" id="UP000037035">
    <property type="component" value="Unassembled WGS sequence"/>
</dbReference>
<feature type="region of interest" description="Disordered" evidence="1">
    <location>
        <begin position="206"/>
        <end position="225"/>
    </location>
</feature>
<dbReference type="VEuPathDB" id="FungiDB:VP01_3982g4"/>
<evidence type="ECO:0000256" key="1">
    <source>
        <dbReference type="SAM" id="MobiDB-lite"/>
    </source>
</evidence>
<feature type="compositionally biased region" description="Polar residues" evidence="1">
    <location>
        <begin position="213"/>
        <end position="225"/>
    </location>
</feature>
<organism evidence="2 3">
    <name type="scientific">Puccinia sorghi</name>
    <dbReference type="NCBI Taxonomy" id="27349"/>
    <lineage>
        <taxon>Eukaryota</taxon>
        <taxon>Fungi</taxon>
        <taxon>Dikarya</taxon>
        <taxon>Basidiomycota</taxon>
        <taxon>Pucciniomycotina</taxon>
        <taxon>Pucciniomycetes</taxon>
        <taxon>Pucciniales</taxon>
        <taxon>Pucciniaceae</taxon>
        <taxon>Puccinia</taxon>
    </lineage>
</organism>
<dbReference type="EMBL" id="LAVV01009037">
    <property type="protein sequence ID" value="KNZ51371.1"/>
    <property type="molecule type" value="Genomic_DNA"/>
</dbReference>
<keyword evidence="3" id="KW-1185">Reference proteome</keyword>
<sequence>SSAKKERNFGGLIIRFSQEHVMVMEPTLNKMKGIKNLTNKKYISWGNRYTSNFYFQKWVKPTPQVRSQPRSIAQRRKINPISDLSTMNKDLEIQTRLKTSVSSPIKAFNELKTKFINRGGYFIKNHLEVRNILRNPKPINFRTVIAPLKQYEDKNSEFQFESNKFILGLKNLQIVNNTSKPNPNRLNALQPNKEWFEIRGLKYTTHKHKSQTAREQPSESSLDISSHTSAPTILKKQEYIFVAYNGNEVKLFNPKLKEIWDTSTANKTRSTACN</sequence>
<proteinExistence type="predicted"/>
<accession>A0A0L6US62</accession>
<comment type="caution">
    <text evidence="2">The sequence shown here is derived from an EMBL/GenBank/DDBJ whole genome shotgun (WGS) entry which is preliminary data.</text>
</comment>
<protein>
    <submittedName>
        <fullName evidence="2">Uncharacterized protein</fullName>
    </submittedName>
</protein>
<dbReference type="AlphaFoldDB" id="A0A0L6US62"/>
<gene>
    <name evidence="2" type="ORF">VP01_3982g4</name>
</gene>
<evidence type="ECO:0000313" key="3">
    <source>
        <dbReference type="Proteomes" id="UP000037035"/>
    </source>
</evidence>
<name>A0A0L6US62_9BASI</name>
<reference evidence="2 3" key="1">
    <citation type="submission" date="2015-08" db="EMBL/GenBank/DDBJ databases">
        <title>Next Generation Sequencing and Analysis of the Genome of Puccinia sorghi L Schw, the Causal Agent of Maize Common Rust.</title>
        <authorList>
            <person name="Rochi L."/>
            <person name="Burguener G."/>
            <person name="Darino M."/>
            <person name="Turjanski A."/>
            <person name="Kreff E."/>
            <person name="Dieguez M.J."/>
            <person name="Sacco F."/>
        </authorList>
    </citation>
    <scope>NUCLEOTIDE SEQUENCE [LARGE SCALE GENOMIC DNA]</scope>
    <source>
        <strain evidence="2 3">RO10H11247</strain>
    </source>
</reference>
<evidence type="ECO:0000313" key="2">
    <source>
        <dbReference type="EMBL" id="KNZ51371.1"/>
    </source>
</evidence>